<dbReference type="GO" id="GO:0004673">
    <property type="term" value="F:protein histidine kinase activity"/>
    <property type="evidence" value="ECO:0007669"/>
    <property type="project" value="UniProtKB-EC"/>
</dbReference>
<dbReference type="Pfam" id="PF02518">
    <property type="entry name" value="HATPase_c"/>
    <property type="match status" value="1"/>
</dbReference>
<keyword evidence="6" id="KW-0067">ATP-binding</keyword>
<dbReference type="GO" id="GO:0005524">
    <property type="term" value="F:ATP binding"/>
    <property type="evidence" value="ECO:0007669"/>
    <property type="project" value="UniProtKB-KW"/>
</dbReference>
<dbReference type="SMART" id="SM00387">
    <property type="entry name" value="HATPase_c"/>
    <property type="match status" value="1"/>
</dbReference>
<evidence type="ECO:0000256" key="5">
    <source>
        <dbReference type="ARBA" id="ARBA00022777"/>
    </source>
</evidence>
<dbReference type="EC" id="2.7.13.3" evidence="2"/>
<sequence length="422" mass="47559">MKDKLLTYLLLIFAVSLGGELKFYPVEADIRVSLGTPFFCFFLLIFKKINSIIAGLSVGISVVFFRMLLLTFHGTGDIWGESFTHIFPVFFYYVGYGLFFQLFNVRKYYTQPLLIGLFGIVNEIIASIIEISFRVIFSNAPFTFSTFATISVIAFIRSFFVLGFINLFILREAKIAEGIQRKRNEEMLLLVSNLFVEMVQVKKSMKNAENITQSCYFLYRGLKKGGCQSHAKTALRIAGEVHEIKKDHQRIYAGLSKLKVKENLTDLMRLEEIIEVVVECNKKYAQKLGKSIEILVDIQGGHGKYHTFMVLSVINNLVTNSVEAIKDTGSILILIERVNDNIKIQVSDNGPGIPLKCRDLIFEPGYTTKYDSSGKSSNGIGLSHVKEVIENLGGEIRLSTDKLLSNTTFIIQLPIMNINQSG</sequence>
<evidence type="ECO:0000256" key="6">
    <source>
        <dbReference type="ARBA" id="ARBA00022840"/>
    </source>
</evidence>
<accession>A0A0Q3VH79</accession>
<dbReference type="InterPro" id="IPR005467">
    <property type="entry name" value="His_kinase_dom"/>
</dbReference>
<comment type="caution">
    <text evidence="10">The sequence shown here is derived from an EMBL/GenBank/DDBJ whole genome shotgun (WGS) entry which is preliminary data.</text>
</comment>
<name>A0A0Q3VH79_9BACI</name>
<dbReference type="InterPro" id="IPR036890">
    <property type="entry name" value="HATPase_C_sf"/>
</dbReference>
<comment type="catalytic activity">
    <reaction evidence="1">
        <text>ATP + protein L-histidine = ADP + protein N-phospho-L-histidine.</text>
        <dbReference type="EC" id="2.7.13.3"/>
    </reaction>
</comment>
<proteinExistence type="predicted"/>
<keyword evidence="5 10" id="KW-0418">Kinase</keyword>
<feature type="transmembrane region" description="Helical" evidence="8">
    <location>
        <begin position="85"/>
        <end position="103"/>
    </location>
</feature>
<keyword evidence="8" id="KW-0812">Transmembrane</keyword>
<keyword evidence="8" id="KW-1133">Transmembrane helix</keyword>
<keyword evidence="7" id="KW-0902">Two-component regulatory system</keyword>
<feature type="transmembrane region" description="Helical" evidence="8">
    <location>
        <begin position="143"/>
        <end position="170"/>
    </location>
</feature>
<feature type="transmembrane region" description="Helical" evidence="8">
    <location>
        <begin position="115"/>
        <end position="137"/>
    </location>
</feature>
<keyword evidence="11" id="KW-1185">Reference proteome</keyword>
<evidence type="ECO:0000313" key="10">
    <source>
        <dbReference type="EMBL" id="KQL19394.1"/>
    </source>
</evidence>
<protein>
    <recommendedName>
        <fullName evidence="2">histidine kinase</fullName>
        <ecNumber evidence="2">2.7.13.3</ecNumber>
    </recommendedName>
</protein>
<dbReference type="PANTHER" id="PTHR43065">
    <property type="entry name" value="SENSOR HISTIDINE KINASE"/>
    <property type="match status" value="1"/>
</dbReference>
<evidence type="ECO:0000256" key="1">
    <source>
        <dbReference type="ARBA" id="ARBA00000085"/>
    </source>
</evidence>
<keyword evidence="4" id="KW-0547">Nucleotide-binding</keyword>
<feature type="transmembrane region" description="Helical" evidence="8">
    <location>
        <begin position="53"/>
        <end position="73"/>
    </location>
</feature>
<evidence type="ECO:0000256" key="4">
    <source>
        <dbReference type="ARBA" id="ARBA00022741"/>
    </source>
</evidence>
<evidence type="ECO:0000256" key="2">
    <source>
        <dbReference type="ARBA" id="ARBA00012438"/>
    </source>
</evidence>
<evidence type="ECO:0000256" key="3">
    <source>
        <dbReference type="ARBA" id="ARBA00022679"/>
    </source>
</evidence>
<evidence type="ECO:0000259" key="9">
    <source>
        <dbReference type="PROSITE" id="PS50109"/>
    </source>
</evidence>
<dbReference type="AlphaFoldDB" id="A0A0Q3VH79"/>
<dbReference type="PROSITE" id="PS50109">
    <property type="entry name" value="HIS_KIN"/>
    <property type="match status" value="1"/>
</dbReference>
<dbReference type="GO" id="GO:0000160">
    <property type="term" value="P:phosphorelay signal transduction system"/>
    <property type="evidence" value="ECO:0007669"/>
    <property type="project" value="UniProtKB-KW"/>
</dbReference>
<evidence type="ECO:0000256" key="8">
    <source>
        <dbReference type="SAM" id="Phobius"/>
    </source>
</evidence>
<evidence type="ECO:0000313" key="11">
    <source>
        <dbReference type="Proteomes" id="UP000050996"/>
    </source>
</evidence>
<dbReference type="PATRIC" id="fig|1637975.4.peg.2445"/>
<dbReference type="EMBL" id="LJIX01000006">
    <property type="protein sequence ID" value="KQL19394.1"/>
    <property type="molecule type" value="Genomic_DNA"/>
</dbReference>
<dbReference type="CDD" id="cd00075">
    <property type="entry name" value="HATPase"/>
    <property type="match status" value="1"/>
</dbReference>
<reference evidence="10 11" key="1">
    <citation type="submission" date="2015-09" db="EMBL/GenBank/DDBJ databases">
        <title>Genome sequencing project for genomic taxonomy and phylogenomics of Bacillus-like bacteria.</title>
        <authorList>
            <person name="Liu B."/>
            <person name="Wang J."/>
            <person name="Zhu Y."/>
            <person name="Liu G."/>
            <person name="Chen Q."/>
            <person name="Chen Z."/>
            <person name="Lan J."/>
            <person name="Che J."/>
            <person name="Ge C."/>
            <person name="Shi H."/>
            <person name="Pan Z."/>
            <person name="Liu X."/>
        </authorList>
    </citation>
    <scope>NUCLEOTIDE SEQUENCE [LARGE SCALE GENOMIC DNA]</scope>
    <source>
        <strain evidence="10 11">FJAT-18043</strain>
    </source>
</reference>
<feature type="transmembrane region" description="Helical" evidence="8">
    <location>
        <begin position="28"/>
        <end position="46"/>
    </location>
</feature>
<evidence type="ECO:0000256" key="7">
    <source>
        <dbReference type="ARBA" id="ARBA00023012"/>
    </source>
</evidence>
<organism evidence="10 11">
    <name type="scientific">Cytobacillus solani</name>
    <dbReference type="NCBI Taxonomy" id="1637975"/>
    <lineage>
        <taxon>Bacteria</taxon>
        <taxon>Bacillati</taxon>
        <taxon>Bacillota</taxon>
        <taxon>Bacilli</taxon>
        <taxon>Bacillales</taxon>
        <taxon>Bacillaceae</taxon>
        <taxon>Cytobacillus</taxon>
    </lineage>
</organism>
<dbReference type="STRING" id="1637975.AN957_13010"/>
<dbReference type="Gene3D" id="3.30.565.10">
    <property type="entry name" value="Histidine kinase-like ATPase, C-terminal domain"/>
    <property type="match status" value="1"/>
</dbReference>
<keyword evidence="3" id="KW-0808">Transferase</keyword>
<dbReference type="PANTHER" id="PTHR43065:SF46">
    <property type="entry name" value="C4-DICARBOXYLATE TRANSPORT SENSOR PROTEIN DCTB"/>
    <property type="match status" value="1"/>
</dbReference>
<dbReference type="RefSeq" id="WP_053475924.1">
    <property type="nucleotide sequence ID" value="NZ_CP041305.1"/>
</dbReference>
<feature type="domain" description="Histidine kinase" evidence="9">
    <location>
        <begin position="310"/>
        <end position="417"/>
    </location>
</feature>
<dbReference type="InterPro" id="IPR003594">
    <property type="entry name" value="HATPase_dom"/>
</dbReference>
<dbReference type="SUPFAM" id="SSF55874">
    <property type="entry name" value="ATPase domain of HSP90 chaperone/DNA topoisomerase II/histidine kinase"/>
    <property type="match status" value="1"/>
</dbReference>
<dbReference type="Proteomes" id="UP000050996">
    <property type="component" value="Unassembled WGS sequence"/>
</dbReference>
<dbReference type="PRINTS" id="PR00344">
    <property type="entry name" value="BCTRLSENSOR"/>
</dbReference>
<keyword evidence="8" id="KW-0472">Membrane</keyword>
<gene>
    <name evidence="10" type="ORF">AN957_13010</name>
</gene>
<dbReference type="InterPro" id="IPR004358">
    <property type="entry name" value="Sig_transdc_His_kin-like_C"/>
</dbReference>